<keyword evidence="1" id="KW-0812">Transmembrane</keyword>
<comment type="caution">
    <text evidence="2">The sequence shown here is derived from an EMBL/GenBank/DDBJ whole genome shotgun (WGS) entry which is preliminary data.</text>
</comment>
<keyword evidence="1" id="KW-0472">Membrane</keyword>
<evidence type="ECO:0000313" key="2">
    <source>
        <dbReference type="EMBL" id="EON30800.1"/>
    </source>
</evidence>
<reference evidence="2 3" key="1">
    <citation type="journal article" date="2013" name="Genome Announc.">
        <title>Draft Genome Sequence of a Benzothiophene-Desulfurizing Bacterium, Gordona terrae Strain C-6.</title>
        <authorList>
            <person name="Wang W."/>
            <person name="Ma T."/>
            <person name="Ren Y."/>
            <person name="Li G."/>
        </authorList>
    </citation>
    <scope>NUCLEOTIDE SEQUENCE [LARGE SCALE GENOMIC DNA]</scope>
    <source>
        <strain evidence="2 3">C-6</strain>
    </source>
</reference>
<sequence length="91" mass="10104">MPDPFHALVLMNLLFVVGAWCLARPSYVAAAVLVVVAVSWLFWNTPIEGRVLYVVRPGNGLTESDLLSAAAFGIAAVSVRRERERRKYEDD</sequence>
<dbReference type="RefSeq" id="WP_010844529.1">
    <property type="nucleotide sequence ID" value="NZ_AQPW01000039.1"/>
</dbReference>
<proteinExistence type="predicted"/>
<dbReference type="PATRIC" id="fig|1316928.3.peg.4192"/>
<dbReference type="OrthoDB" id="4478809at2"/>
<organism evidence="2 3">
    <name type="scientific">Gordonia terrae C-6</name>
    <dbReference type="NCBI Taxonomy" id="1316928"/>
    <lineage>
        <taxon>Bacteria</taxon>
        <taxon>Bacillati</taxon>
        <taxon>Actinomycetota</taxon>
        <taxon>Actinomycetes</taxon>
        <taxon>Mycobacteriales</taxon>
        <taxon>Gordoniaceae</taxon>
        <taxon>Gordonia</taxon>
    </lineage>
</organism>
<dbReference type="Proteomes" id="UP000013569">
    <property type="component" value="Unassembled WGS sequence"/>
</dbReference>
<gene>
    <name evidence="2" type="ORF">GTC6_20740</name>
</gene>
<name>R7Y469_9ACTN</name>
<accession>R7Y469</accession>
<keyword evidence="1" id="KW-1133">Transmembrane helix</keyword>
<dbReference type="AlphaFoldDB" id="R7Y469"/>
<evidence type="ECO:0000256" key="1">
    <source>
        <dbReference type="SAM" id="Phobius"/>
    </source>
</evidence>
<dbReference type="EMBL" id="AQPW01000039">
    <property type="protein sequence ID" value="EON30800.1"/>
    <property type="molecule type" value="Genomic_DNA"/>
</dbReference>
<evidence type="ECO:0000313" key="3">
    <source>
        <dbReference type="Proteomes" id="UP000013569"/>
    </source>
</evidence>
<feature type="transmembrane region" description="Helical" evidence="1">
    <location>
        <begin position="27"/>
        <end position="43"/>
    </location>
</feature>
<protein>
    <submittedName>
        <fullName evidence="2">Uncharacterized protein</fullName>
    </submittedName>
</protein>